<dbReference type="EMBL" id="ANJA01001221">
    <property type="protein sequence ID" value="ETO78165.1"/>
    <property type="molecule type" value="Genomic_DNA"/>
</dbReference>
<name>A0A081AH04_PHYNI</name>
<dbReference type="Proteomes" id="UP000028582">
    <property type="component" value="Unassembled WGS sequence"/>
</dbReference>
<keyword evidence="1" id="KW-0732">Signal</keyword>
<feature type="chain" id="PRO_5001754130" description="AMP-dependent synthetase/ligase domain-containing protein" evidence="1">
    <location>
        <begin position="25"/>
        <end position="112"/>
    </location>
</feature>
<gene>
    <name evidence="2" type="ORF">F444_06809</name>
</gene>
<sequence>MWRPCSIQWTVLTILHCSTQLCDLGVERLDPFKPDVLLEVLGWEGYSSFHSWVGLNMSGVAVLAPRFSDAAAARCLRTGTSVVLLPDSCSSKVARTRAAVSRGVLANKLTRC</sequence>
<comment type="caution">
    <text evidence="2">The sequence shown here is derived from an EMBL/GenBank/DDBJ whole genome shotgun (WGS) entry which is preliminary data.</text>
</comment>
<dbReference type="AlphaFoldDB" id="A0A081AH04"/>
<accession>A0A081AH04</accession>
<protein>
    <recommendedName>
        <fullName evidence="4">AMP-dependent synthetase/ligase domain-containing protein</fullName>
    </recommendedName>
</protein>
<organism evidence="2 3">
    <name type="scientific">Phytophthora nicotianae P1976</name>
    <dbReference type="NCBI Taxonomy" id="1317066"/>
    <lineage>
        <taxon>Eukaryota</taxon>
        <taxon>Sar</taxon>
        <taxon>Stramenopiles</taxon>
        <taxon>Oomycota</taxon>
        <taxon>Peronosporomycetes</taxon>
        <taxon>Peronosporales</taxon>
        <taxon>Peronosporaceae</taxon>
        <taxon>Phytophthora</taxon>
    </lineage>
</organism>
<reference evidence="2 3" key="1">
    <citation type="submission" date="2013-11" db="EMBL/GenBank/DDBJ databases">
        <title>The Genome Sequence of Phytophthora parasitica P1976.</title>
        <authorList>
            <consortium name="The Broad Institute Genomics Platform"/>
            <person name="Russ C."/>
            <person name="Tyler B."/>
            <person name="Panabieres F."/>
            <person name="Shan W."/>
            <person name="Tripathy S."/>
            <person name="Grunwald N."/>
            <person name="Machado M."/>
            <person name="Johnson C.S."/>
            <person name="Walker B."/>
            <person name="Young S."/>
            <person name="Zeng Q."/>
            <person name="Gargeya S."/>
            <person name="Fitzgerald M."/>
            <person name="Haas B."/>
            <person name="Abouelleil A."/>
            <person name="Allen A.W."/>
            <person name="Alvarado L."/>
            <person name="Arachchi H.M."/>
            <person name="Berlin A.M."/>
            <person name="Chapman S.B."/>
            <person name="Gainer-Dewar J."/>
            <person name="Goldberg J."/>
            <person name="Griggs A."/>
            <person name="Gujja S."/>
            <person name="Hansen M."/>
            <person name="Howarth C."/>
            <person name="Imamovic A."/>
            <person name="Ireland A."/>
            <person name="Larimer J."/>
            <person name="McCowan C."/>
            <person name="Murphy C."/>
            <person name="Pearson M."/>
            <person name="Poon T.W."/>
            <person name="Priest M."/>
            <person name="Roberts A."/>
            <person name="Saif S."/>
            <person name="Shea T."/>
            <person name="Sisk P."/>
            <person name="Sykes S."/>
            <person name="Wortman J."/>
            <person name="Nusbaum C."/>
            <person name="Birren B."/>
        </authorList>
    </citation>
    <scope>NUCLEOTIDE SEQUENCE [LARGE SCALE GENOMIC DNA]</scope>
    <source>
        <strain evidence="2 3">P1976</strain>
    </source>
</reference>
<evidence type="ECO:0000313" key="3">
    <source>
        <dbReference type="Proteomes" id="UP000028582"/>
    </source>
</evidence>
<evidence type="ECO:0008006" key="4">
    <source>
        <dbReference type="Google" id="ProtNLM"/>
    </source>
</evidence>
<evidence type="ECO:0000313" key="2">
    <source>
        <dbReference type="EMBL" id="ETO78165.1"/>
    </source>
</evidence>
<feature type="signal peptide" evidence="1">
    <location>
        <begin position="1"/>
        <end position="24"/>
    </location>
</feature>
<proteinExistence type="predicted"/>
<evidence type="ECO:0000256" key="1">
    <source>
        <dbReference type="SAM" id="SignalP"/>
    </source>
</evidence>